<dbReference type="AlphaFoldDB" id="A0A0H2RML0"/>
<dbReference type="Proteomes" id="UP000053477">
    <property type="component" value="Unassembled WGS sequence"/>
</dbReference>
<evidence type="ECO:0000313" key="2">
    <source>
        <dbReference type="Proteomes" id="UP000053477"/>
    </source>
</evidence>
<dbReference type="EMBL" id="KQ085963">
    <property type="protein sequence ID" value="KLO13190.1"/>
    <property type="molecule type" value="Genomic_DNA"/>
</dbReference>
<name>A0A0H2RML0_9AGAM</name>
<evidence type="ECO:0000313" key="1">
    <source>
        <dbReference type="EMBL" id="KLO13190.1"/>
    </source>
</evidence>
<accession>A0A0H2RML0</accession>
<keyword evidence="2" id="KW-1185">Reference proteome</keyword>
<sequence>MNIPLATRLHVCTYRWKRFSRFSSSTRSPASQSKTERRSHARVAGCCPRTFFSGVSIRPRKPINLGRFSISPLIITSPLTTTYTEPFVPCHHHSSSSAEGAIDDMIRLRRYVCHPFFIVFAR</sequence>
<proteinExistence type="predicted"/>
<reference evidence="1 2" key="1">
    <citation type="submission" date="2015-04" db="EMBL/GenBank/DDBJ databases">
        <title>Complete genome sequence of Schizopora paradoxa KUC8140, a cosmopolitan wood degrader in East Asia.</title>
        <authorList>
            <consortium name="DOE Joint Genome Institute"/>
            <person name="Min B."/>
            <person name="Park H."/>
            <person name="Jang Y."/>
            <person name="Kim J.-J."/>
            <person name="Kim K.H."/>
            <person name="Pangilinan J."/>
            <person name="Lipzen A."/>
            <person name="Riley R."/>
            <person name="Grigoriev I.V."/>
            <person name="Spatafora J.W."/>
            <person name="Choi I.-G."/>
        </authorList>
    </citation>
    <scope>NUCLEOTIDE SEQUENCE [LARGE SCALE GENOMIC DNA]</scope>
    <source>
        <strain evidence="1 2">KUC8140</strain>
    </source>
</reference>
<organism evidence="1 2">
    <name type="scientific">Schizopora paradoxa</name>
    <dbReference type="NCBI Taxonomy" id="27342"/>
    <lineage>
        <taxon>Eukaryota</taxon>
        <taxon>Fungi</taxon>
        <taxon>Dikarya</taxon>
        <taxon>Basidiomycota</taxon>
        <taxon>Agaricomycotina</taxon>
        <taxon>Agaricomycetes</taxon>
        <taxon>Hymenochaetales</taxon>
        <taxon>Schizoporaceae</taxon>
        <taxon>Schizopora</taxon>
    </lineage>
</organism>
<gene>
    <name evidence="1" type="ORF">SCHPADRAFT_374847</name>
</gene>
<protein>
    <submittedName>
        <fullName evidence="1">Uncharacterized protein</fullName>
    </submittedName>
</protein>
<dbReference type="InParanoid" id="A0A0H2RML0"/>